<evidence type="ECO:0000313" key="3">
    <source>
        <dbReference type="Proteomes" id="UP000261704"/>
    </source>
</evidence>
<protein>
    <submittedName>
        <fullName evidence="2">Uncharacterized protein</fullName>
    </submittedName>
</protein>
<sequence length="135" mass="14502">MMIKTLVLVLIAGALGGLSSGILVWLLGALGVTPALGFHMVPDFSIGWITSRVVFSAFWGLIFLIPIYNSKPVLKGAVLGILPWLSSILYVLPYVKGAGFLGLDLGMGTPIWTLFFGAFWGITGTLFLARVARKF</sequence>
<feature type="transmembrane region" description="Helical" evidence="1">
    <location>
        <begin position="45"/>
        <end position="65"/>
    </location>
</feature>
<dbReference type="EMBL" id="CP032125">
    <property type="protein sequence ID" value="AXX97228.1"/>
    <property type="molecule type" value="Genomic_DNA"/>
</dbReference>
<dbReference type="OrthoDB" id="9814048at2"/>
<gene>
    <name evidence="2" type="ORF">BAR1_04335</name>
</gene>
<proteinExistence type="predicted"/>
<name>A0A347UEF0_9RHOB</name>
<dbReference type="KEGG" id="pamo:BAR1_04335"/>
<keyword evidence="3" id="KW-1185">Reference proteome</keyword>
<keyword evidence="1" id="KW-1133">Transmembrane helix</keyword>
<keyword evidence="1" id="KW-0472">Membrane</keyword>
<feature type="transmembrane region" description="Helical" evidence="1">
    <location>
        <begin position="107"/>
        <end position="129"/>
    </location>
</feature>
<reference evidence="2 3" key="1">
    <citation type="submission" date="2018-09" db="EMBL/GenBank/DDBJ databases">
        <title>Profundibacter amoris BAR1 gen. nov., sp. nov., a new member of the Roseobacter clade isolated at Lokis Castle Vent Field on the Arctic Mid-Oceanic Ridge.</title>
        <authorList>
            <person name="Le Moine Bauer S."/>
            <person name="Sjoeberg A.G."/>
            <person name="L'Haridon S."/>
            <person name="Stokke R."/>
            <person name="Roalkvam I."/>
            <person name="Steen I.H."/>
            <person name="Dahle H."/>
        </authorList>
    </citation>
    <scope>NUCLEOTIDE SEQUENCE [LARGE SCALE GENOMIC DNA]</scope>
    <source>
        <strain evidence="2 3">BAR1</strain>
    </source>
</reference>
<organism evidence="2 3">
    <name type="scientific">Profundibacter amoris</name>
    <dbReference type="NCBI Taxonomy" id="2171755"/>
    <lineage>
        <taxon>Bacteria</taxon>
        <taxon>Pseudomonadati</taxon>
        <taxon>Pseudomonadota</taxon>
        <taxon>Alphaproteobacteria</taxon>
        <taxon>Rhodobacterales</taxon>
        <taxon>Paracoccaceae</taxon>
        <taxon>Profundibacter</taxon>
    </lineage>
</organism>
<accession>A0A347UEF0</accession>
<feature type="transmembrane region" description="Helical" evidence="1">
    <location>
        <begin position="77"/>
        <end position="95"/>
    </location>
</feature>
<evidence type="ECO:0000256" key="1">
    <source>
        <dbReference type="SAM" id="Phobius"/>
    </source>
</evidence>
<dbReference type="Proteomes" id="UP000261704">
    <property type="component" value="Chromosome"/>
</dbReference>
<keyword evidence="1" id="KW-0812">Transmembrane</keyword>
<dbReference type="AlphaFoldDB" id="A0A347UEF0"/>
<evidence type="ECO:0000313" key="2">
    <source>
        <dbReference type="EMBL" id="AXX97228.1"/>
    </source>
</evidence>